<gene>
    <name evidence="2" type="ORF">JH146_0284</name>
</gene>
<proteinExistence type="predicted"/>
<dbReference type="OrthoDB" id="65937at2157"/>
<accession>A0A076L9X3</accession>
<dbReference type="InterPro" id="IPR007272">
    <property type="entry name" value="Sulf_transp_TsuA/YedE"/>
</dbReference>
<dbReference type="Proteomes" id="UP000028781">
    <property type="component" value="Chromosome"/>
</dbReference>
<name>A0A076L9X3_9EURY</name>
<dbReference type="AlphaFoldDB" id="A0A076L9X3"/>
<keyword evidence="3" id="KW-1185">Reference proteome</keyword>
<feature type="transmembrane region" description="Helical" evidence="1">
    <location>
        <begin position="131"/>
        <end position="152"/>
    </location>
</feature>
<dbReference type="GeneID" id="24890877"/>
<dbReference type="Pfam" id="PF04143">
    <property type="entry name" value="Sulf_transp"/>
    <property type="match status" value="1"/>
</dbReference>
<dbReference type="HOGENOM" id="CLU_1673998_0_0_2"/>
<feature type="transmembrane region" description="Helical" evidence="1">
    <location>
        <begin position="6"/>
        <end position="25"/>
    </location>
</feature>
<dbReference type="EMBL" id="CP009149">
    <property type="protein sequence ID" value="AIJ05135.1"/>
    <property type="molecule type" value="Genomic_DNA"/>
</dbReference>
<dbReference type="RefSeq" id="WP_048201335.1">
    <property type="nucleotide sequence ID" value="NZ_CP009149.1"/>
</dbReference>
<keyword evidence="1" id="KW-1133">Transmembrane helix</keyword>
<keyword evidence="1" id="KW-0472">Membrane</keyword>
<keyword evidence="1" id="KW-0812">Transmembrane</keyword>
<feature type="transmembrane region" description="Helical" evidence="1">
    <location>
        <begin position="46"/>
        <end position="71"/>
    </location>
</feature>
<sequence>MEYLHVIGTFVFGIILGYLFQRARMCFVGGMRDLYLIRDTWLIKGLFGFFAGALIGYIIFSATGLISAFPWFVDKGLAPIPGDPLGASGTLMGHLIVAIVGGFGVGFFSVIQGGCPLRNYVMAAEGNKTAIAYVFGLAVGAVIFHKFVAPLVKAILI</sequence>
<evidence type="ECO:0000313" key="3">
    <source>
        <dbReference type="Proteomes" id="UP000028781"/>
    </source>
</evidence>
<organism evidence="2 3">
    <name type="scientific">Methanocaldococcus bathoardescens</name>
    <dbReference type="NCBI Taxonomy" id="1301915"/>
    <lineage>
        <taxon>Archaea</taxon>
        <taxon>Methanobacteriati</taxon>
        <taxon>Methanobacteriota</taxon>
        <taxon>Methanomada group</taxon>
        <taxon>Methanococci</taxon>
        <taxon>Methanococcales</taxon>
        <taxon>Methanocaldococcaceae</taxon>
        <taxon>Methanocaldococcus</taxon>
    </lineage>
</organism>
<protein>
    <submittedName>
        <fullName evidence="2">Uncharacterized protein</fullName>
    </submittedName>
</protein>
<feature type="transmembrane region" description="Helical" evidence="1">
    <location>
        <begin position="91"/>
        <end position="111"/>
    </location>
</feature>
<dbReference type="STRING" id="1301915.JH146_0284"/>
<evidence type="ECO:0000313" key="2">
    <source>
        <dbReference type="EMBL" id="AIJ05135.1"/>
    </source>
</evidence>
<evidence type="ECO:0000256" key="1">
    <source>
        <dbReference type="SAM" id="Phobius"/>
    </source>
</evidence>
<reference evidence="2 3" key="1">
    <citation type="journal article" date="2015" name="Int. J. Syst. Evol. Microbiol.">
        <title>M ethanocaldococcus bathoardescens sp. nov., a hyperthermophilic methanogen isolated from a volcanically active deep-sea hydrothermal vent.</title>
        <authorList>
            <person name="Stewart L.C."/>
            <person name="Jung J.H."/>
            <person name="Kim Y.T."/>
            <person name="Kwon S.W."/>
            <person name="Park C.S."/>
            <person name="Holden J.F."/>
        </authorList>
    </citation>
    <scope>NUCLEOTIDE SEQUENCE [LARGE SCALE GENOMIC DNA]</scope>
    <source>
        <strain evidence="2 3">JH146</strain>
    </source>
</reference>
<dbReference type="KEGG" id="mjh:JH146_0284"/>